<sequence>MDFLNHDLAHEFPQYREKMHSLKASDAQFARLFSRYDDDNHTIAKYEKGVGSISDEALETLKKRRLKTKDEIYEILKTR</sequence>
<evidence type="ECO:0000313" key="1">
    <source>
        <dbReference type="EMBL" id="MFC5519578.1"/>
    </source>
</evidence>
<dbReference type="InterPro" id="IPR007420">
    <property type="entry name" value="DUF465"/>
</dbReference>
<dbReference type="EMBL" id="JBHSMX010000003">
    <property type="protein sequence ID" value="MFC5519578.1"/>
    <property type="molecule type" value="Genomic_DNA"/>
</dbReference>
<evidence type="ECO:0000313" key="2">
    <source>
        <dbReference type="Proteomes" id="UP001596084"/>
    </source>
</evidence>
<keyword evidence="2" id="KW-1185">Reference proteome</keyword>
<accession>A0ABW0Q588</accession>
<dbReference type="InterPro" id="IPR038444">
    <property type="entry name" value="DUF465_sf"/>
</dbReference>
<dbReference type="Pfam" id="PF04325">
    <property type="entry name" value="DUF465"/>
    <property type="match status" value="1"/>
</dbReference>
<proteinExistence type="predicted"/>
<reference evidence="2" key="1">
    <citation type="journal article" date="2019" name="Int. J. Syst. Evol. Microbiol.">
        <title>The Global Catalogue of Microorganisms (GCM) 10K type strain sequencing project: providing services to taxonomists for standard genome sequencing and annotation.</title>
        <authorList>
            <consortium name="The Broad Institute Genomics Platform"/>
            <consortium name="The Broad Institute Genome Sequencing Center for Infectious Disease"/>
            <person name="Wu L."/>
            <person name="Ma J."/>
        </authorList>
    </citation>
    <scope>NUCLEOTIDE SEQUENCE [LARGE SCALE GENOMIC DNA]</scope>
    <source>
        <strain evidence="2">CGMCC 4.7277</strain>
    </source>
</reference>
<protein>
    <submittedName>
        <fullName evidence="1">YdcH family protein</fullName>
    </submittedName>
</protein>
<dbReference type="Gene3D" id="6.10.280.50">
    <property type="match status" value="1"/>
</dbReference>
<organism evidence="1 2">
    <name type="scientific">Polaromonas jejuensis</name>
    <dbReference type="NCBI Taxonomy" id="457502"/>
    <lineage>
        <taxon>Bacteria</taxon>
        <taxon>Pseudomonadati</taxon>
        <taxon>Pseudomonadota</taxon>
        <taxon>Betaproteobacteria</taxon>
        <taxon>Burkholderiales</taxon>
        <taxon>Comamonadaceae</taxon>
        <taxon>Polaromonas</taxon>
    </lineage>
</organism>
<dbReference type="RefSeq" id="WP_068831798.1">
    <property type="nucleotide sequence ID" value="NZ_JBHSMX010000003.1"/>
</dbReference>
<comment type="caution">
    <text evidence="1">The sequence shown here is derived from an EMBL/GenBank/DDBJ whole genome shotgun (WGS) entry which is preliminary data.</text>
</comment>
<gene>
    <name evidence="1" type="ORF">ACFPP7_01435</name>
</gene>
<name>A0ABW0Q588_9BURK</name>
<dbReference type="Proteomes" id="UP001596084">
    <property type="component" value="Unassembled WGS sequence"/>
</dbReference>